<dbReference type="RefSeq" id="WP_342629633.1">
    <property type="nucleotide sequence ID" value="NZ_CP152276.1"/>
</dbReference>
<name>A0ABZ3D9C3_9PROT</name>
<evidence type="ECO:0000313" key="2">
    <source>
        <dbReference type="Proteomes" id="UP001449795"/>
    </source>
</evidence>
<evidence type="ECO:0000313" key="1">
    <source>
        <dbReference type="EMBL" id="XAE44360.1"/>
    </source>
</evidence>
<proteinExistence type="predicted"/>
<keyword evidence="2" id="KW-1185">Reference proteome</keyword>
<sequence length="107" mass="10997">MRNPVSFRRPPMTLIAGRPVDRLDARASATSYAFASAIPDQTASSSSNPANAPKNATICASDLVASALKAAEGAEISSQPPVGLAQLQHISGPKFMRQAGRYGGGTA</sequence>
<accession>A0ABZ3D9C3</accession>
<dbReference type="Proteomes" id="UP001449795">
    <property type="component" value="Chromosome"/>
</dbReference>
<protein>
    <submittedName>
        <fullName evidence="1">Uncharacterized protein</fullName>
    </submittedName>
</protein>
<reference evidence="1 2" key="1">
    <citation type="submission" date="2024-04" db="EMBL/GenBank/DDBJ databases">
        <title>Complete genome sequence of Nguyenibacter vanlangesis HBCM-1154, a strain capable of nitrogen fixation, IAA production, and phosphorus solubilization isolated from sugarcane soil.</title>
        <authorList>
            <person name="MY HANH P."/>
        </authorList>
    </citation>
    <scope>NUCLEOTIDE SEQUENCE [LARGE SCALE GENOMIC DNA]</scope>
    <source>
        <strain evidence="1 2">HBCM 1154</strain>
    </source>
</reference>
<organism evidence="1 2">
    <name type="scientific">Nguyenibacter vanlangensis</name>
    <dbReference type="NCBI Taxonomy" id="1216886"/>
    <lineage>
        <taxon>Bacteria</taxon>
        <taxon>Pseudomonadati</taxon>
        <taxon>Pseudomonadota</taxon>
        <taxon>Alphaproteobacteria</taxon>
        <taxon>Acetobacterales</taxon>
        <taxon>Acetobacteraceae</taxon>
        <taxon>Nguyenibacter</taxon>
    </lineage>
</organism>
<gene>
    <name evidence="1" type="ORF">AAC691_07995</name>
</gene>
<dbReference type="EMBL" id="CP152276">
    <property type="protein sequence ID" value="XAE44360.1"/>
    <property type="molecule type" value="Genomic_DNA"/>
</dbReference>